<evidence type="ECO:0000256" key="1">
    <source>
        <dbReference type="SAM" id="Phobius"/>
    </source>
</evidence>
<feature type="transmembrane region" description="Helical" evidence="1">
    <location>
        <begin position="66"/>
        <end position="83"/>
    </location>
</feature>
<dbReference type="EMBL" id="JAMKBJ010000029">
    <property type="protein sequence ID" value="MCZ8538659.1"/>
    <property type="molecule type" value="Genomic_DNA"/>
</dbReference>
<feature type="transmembrane region" description="Helical" evidence="1">
    <location>
        <begin position="6"/>
        <end position="29"/>
    </location>
</feature>
<protein>
    <submittedName>
        <fullName evidence="2">Uncharacterized protein</fullName>
    </submittedName>
</protein>
<gene>
    <name evidence="2" type="ORF">M9R32_15915</name>
</gene>
<reference evidence="2" key="1">
    <citation type="submission" date="2022-05" db="EMBL/GenBank/DDBJ databases">
        <authorList>
            <person name="Colautti A."/>
            <person name="Iacumin L."/>
        </authorList>
    </citation>
    <scope>NUCLEOTIDE SEQUENCE</scope>
    <source>
        <strain evidence="2">SK 55</strain>
    </source>
</reference>
<dbReference type="RefSeq" id="WP_269927725.1">
    <property type="nucleotide sequence ID" value="NZ_JAMKBJ010000029.1"/>
</dbReference>
<organism evidence="2 3">
    <name type="scientific">Paenisporosarcina quisquiliarum</name>
    <dbReference type="NCBI Taxonomy" id="365346"/>
    <lineage>
        <taxon>Bacteria</taxon>
        <taxon>Bacillati</taxon>
        <taxon>Bacillota</taxon>
        <taxon>Bacilli</taxon>
        <taxon>Bacillales</taxon>
        <taxon>Caryophanaceae</taxon>
        <taxon>Paenisporosarcina</taxon>
    </lineage>
</organism>
<name>A0A9X3LL82_9BACL</name>
<keyword evidence="1" id="KW-0472">Membrane</keyword>
<proteinExistence type="predicted"/>
<evidence type="ECO:0000313" key="3">
    <source>
        <dbReference type="Proteomes" id="UP001152173"/>
    </source>
</evidence>
<dbReference type="Proteomes" id="UP001152173">
    <property type="component" value="Unassembled WGS sequence"/>
</dbReference>
<keyword evidence="3" id="KW-1185">Reference proteome</keyword>
<comment type="caution">
    <text evidence="2">The sequence shown here is derived from an EMBL/GenBank/DDBJ whole genome shotgun (WGS) entry which is preliminary data.</text>
</comment>
<dbReference type="AlphaFoldDB" id="A0A9X3LL82"/>
<accession>A0A9X3LL82</accession>
<evidence type="ECO:0000313" key="2">
    <source>
        <dbReference type="EMBL" id="MCZ8538659.1"/>
    </source>
</evidence>
<keyword evidence="1" id="KW-0812">Transmembrane</keyword>
<feature type="transmembrane region" description="Helical" evidence="1">
    <location>
        <begin position="36"/>
        <end position="54"/>
    </location>
</feature>
<sequence length="104" mass="12121">MEMEISIFVGNVLWAFVILGVAHLVSILIFKKYKQLISVIHTLLLLILTHYIIIAQRDYIFDEYPTVAYLTIAFALLGYYIFFRDLNSFIKTKKSEREATAKDI</sequence>
<keyword evidence="1" id="KW-1133">Transmembrane helix</keyword>